<evidence type="ECO:0000256" key="7">
    <source>
        <dbReference type="SAM" id="Phobius"/>
    </source>
</evidence>
<evidence type="ECO:0000256" key="6">
    <source>
        <dbReference type="SAM" id="MobiDB-lite"/>
    </source>
</evidence>
<keyword evidence="2" id="KW-0328">Glycosyltransferase</keyword>
<comment type="caution">
    <text evidence="8">The sequence shown here is derived from an EMBL/GenBank/DDBJ whole genome shotgun (WGS) entry which is preliminary data.</text>
</comment>
<feature type="transmembrane region" description="Helical" evidence="7">
    <location>
        <begin position="36"/>
        <end position="54"/>
    </location>
</feature>
<dbReference type="GO" id="GO:0016757">
    <property type="term" value="F:glycosyltransferase activity"/>
    <property type="evidence" value="ECO:0007669"/>
    <property type="project" value="UniProtKB-KW"/>
</dbReference>
<dbReference type="InterPro" id="IPR003406">
    <property type="entry name" value="Glyco_trans_14"/>
</dbReference>
<dbReference type="Pfam" id="PF02485">
    <property type="entry name" value="Branch"/>
    <property type="match status" value="1"/>
</dbReference>
<dbReference type="Proteomes" id="UP000326396">
    <property type="component" value="Linkage Group LG11"/>
</dbReference>
<dbReference type="InterPro" id="IPR044174">
    <property type="entry name" value="BC10-like"/>
</dbReference>
<evidence type="ECO:0000256" key="4">
    <source>
        <dbReference type="ARBA" id="ARBA00023136"/>
    </source>
</evidence>
<evidence type="ECO:0000313" key="8">
    <source>
        <dbReference type="EMBL" id="KAD6795958.1"/>
    </source>
</evidence>
<proteinExistence type="predicted"/>
<dbReference type="AlphaFoldDB" id="A0A5N6PPY3"/>
<keyword evidence="4 7" id="KW-0472">Membrane</keyword>
<organism evidence="8 9">
    <name type="scientific">Mikania micrantha</name>
    <name type="common">bitter vine</name>
    <dbReference type="NCBI Taxonomy" id="192012"/>
    <lineage>
        <taxon>Eukaryota</taxon>
        <taxon>Viridiplantae</taxon>
        <taxon>Streptophyta</taxon>
        <taxon>Embryophyta</taxon>
        <taxon>Tracheophyta</taxon>
        <taxon>Spermatophyta</taxon>
        <taxon>Magnoliopsida</taxon>
        <taxon>eudicotyledons</taxon>
        <taxon>Gunneridae</taxon>
        <taxon>Pentapetalae</taxon>
        <taxon>asterids</taxon>
        <taxon>campanulids</taxon>
        <taxon>Asterales</taxon>
        <taxon>Asteraceae</taxon>
        <taxon>Asteroideae</taxon>
        <taxon>Heliantheae alliance</taxon>
        <taxon>Eupatorieae</taxon>
        <taxon>Mikania</taxon>
    </lineage>
</organism>
<reference evidence="8 9" key="1">
    <citation type="submission" date="2019-05" db="EMBL/GenBank/DDBJ databases">
        <title>Mikania micrantha, genome provides insights into the molecular mechanism of rapid growth.</title>
        <authorList>
            <person name="Liu B."/>
        </authorList>
    </citation>
    <scope>NUCLEOTIDE SEQUENCE [LARGE SCALE GENOMIC DNA]</scope>
    <source>
        <strain evidence="8">NLD-2019</strain>
        <tissue evidence="8">Leaf</tissue>
    </source>
</reference>
<evidence type="ECO:0000256" key="2">
    <source>
        <dbReference type="ARBA" id="ARBA00022676"/>
    </source>
</evidence>
<keyword evidence="3" id="KW-0808">Transferase</keyword>
<evidence type="ECO:0000313" key="9">
    <source>
        <dbReference type="Proteomes" id="UP000326396"/>
    </source>
</evidence>
<evidence type="ECO:0000256" key="5">
    <source>
        <dbReference type="ARBA" id="ARBA00023180"/>
    </source>
</evidence>
<dbReference type="OrthoDB" id="191334at2759"/>
<keyword evidence="7" id="KW-0812">Transmembrane</keyword>
<keyword evidence="7" id="KW-1133">Transmembrane helix</keyword>
<sequence length="388" mass="44038">MMISSSSSSSSSSSPSTSLSSSSSSSPYSSAAPSPLIPAIILLILCLPALFYLAPHILPPPPPPPISFPEELEDLTLFRRATAGETHTNKPKSHLGSTNSKPKIAFLFLTNSDLHFSPLWERFFKGNGSNRDLYTVYVHADPTVTPKIKIPGGVFSGDRFITAKQTHRGTASLIAAERRLLAIALLDDPSNQFFTLISQHCVPLHSFKYFYETVFEIKSHQVAELRQLKYKSFIEIVSDDPYILNRYNARGKNAMLPEIPFDKFRMGSQFFTLTRKDSLLVVSDRRLWKKFRLRCLKPSSCYPEEHYFPTLLSMEDPKGCTGYTLTRVNWTDSVDGHPHTYFPQEVSPELIYRLRRSNFTNQYMFARKFSPDCLEPLINMANEVIFRD</sequence>
<evidence type="ECO:0000256" key="3">
    <source>
        <dbReference type="ARBA" id="ARBA00022679"/>
    </source>
</evidence>
<dbReference type="GO" id="GO:0016020">
    <property type="term" value="C:membrane"/>
    <property type="evidence" value="ECO:0007669"/>
    <property type="project" value="UniProtKB-SubCell"/>
</dbReference>
<keyword evidence="5" id="KW-0325">Glycoprotein</keyword>
<protein>
    <submittedName>
        <fullName evidence="8">Uncharacterized protein</fullName>
    </submittedName>
</protein>
<accession>A0A5N6PPY3</accession>
<name>A0A5N6PPY3_9ASTR</name>
<keyword evidence="9" id="KW-1185">Reference proteome</keyword>
<gene>
    <name evidence="8" type="ORF">E3N88_06854</name>
</gene>
<feature type="region of interest" description="Disordered" evidence="6">
    <location>
        <begin position="1"/>
        <end position="29"/>
    </location>
</feature>
<evidence type="ECO:0000256" key="1">
    <source>
        <dbReference type="ARBA" id="ARBA00004606"/>
    </source>
</evidence>
<dbReference type="PANTHER" id="PTHR31042">
    <property type="entry name" value="CORE-2/I-BRANCHING BETA-1,6-N-ACETYLGLUCOSAMINYLTRANSFERASE FAMILY PROTEIN-RELATED"/>
    <property type="match status" value="1"/>
</dbReference>
<dbReference type="PANTHER" id="PTHR31042:SF139">
    <property type="entry name" value="GLYCOSYL TRANSFERASE, FAMILY 14"/>
    <property type="match status" value="1"/>
</dbReference>
<dbReference type="EMBL" id="SZYD01000003">
    <property type="protein sequence ID" value="KAD6795958.1"/>
    <property type="molecule type" value="Genomic_DNA"/>
</dbReference>
<comment type="subcellular location">
    <subcellularLocation>
        <location evidence="1">Membrane</location>
        <topology evidence="1">Single-pass type II membrane protein</topology>
    </subcellularLocation>
</comment>